<evidence type="ECO:0000313" key="3">
    <source>
        <dbReference type="Proteomes" id="UP000061660"/>
    </source>
</evidence>
<dbReference type="GO" id="GO:0005829">
    <property type="term" value="C:cytosol"/>
    <property type="evidence" value="ECO:0007669"/>
    <property type="project" value="TreeGrafter"/>
</dbReference>
<dbReference type="InterPro" id="IPR015943">
    <property type="entry name" value="WD40/YVTN_repeat-like_dom_sf"/>
</dbReference>
<dbReference type="EMBL" id="CP013652">
    <property type="protein sequence ID" value="ALS25418.1"/>
    <property type="molecule type" value="Genomic_DNA"/>
</dbReference>
<dbReference type="Pfam" id="PF10282">
    <property type="entry name" value="Lactonase"/>
    <property type="match status" value="1"/>
</dbReference>
<dbReference type="InterPro" id="IPR050282">
    <property type="entry name" value="Cycloisomerase_2"/>
</dbReference>
<organism evidence="2 3">
    <name type="scientific">Paenibacillus naphthalenovorans</name>
    <dbReference type="NCBI Taxonomy" id="162209"/>
    <lineage>
        <taxon>Bacteria</taxon>
        <taxon>Bacillati</taxon>
        <taxon>Bacillota</taxon>
        <taxon>Bacilli</taxon>
        <taxon>Bacillales</taxon>
        <taxon>Paenibacillaceae</taxon>
        <taxon>Paenibacillus</taxon>
    </lineage>
</organism>
<dbReference type="InterPro" id="IPR019405">
    <property type="entry name" value="Lactonase_7-beta_prop"/>
</dbReference>
<accession>A0A0U2WJI8</accession>
<dbReference type="KEGG" id="pnp:IJ22_51590"/>
<reference evidence="2 3" key="2">
    <citation type="journal article" date="2016" name="Genome Announc.">
        <title>Complete Genome Sequences of Two Interactive Moderate Thermophiles, Paenibacillus napthalenovorans 32O-Y and Paenibacillus sp. 32O-W.</title>
        <authorList>
            <person name="Butler R.R.III."/>
            <person name="Wang J."/>
            <person name="Stark B.C."/>
            <person name="Pombert J.F."/>
        </authorList>
    </citation>
    <scope>NUCLEOTIDE SEQUENCE [LARGE SCALE GENOMIC DNA]</scope>
    <source>
        <strain evidence="2 3">32O-Y</strain>
    </source>
</reference>
<dbReference type="SUPFAM" id="SSF51004">
    <property type="entry name" value="C-terminal (heme d1) domain of cytochrome cd1-nitrite reductase"/>
    <property type="match status" value="1"/>
</dbReference>
<dbReference type="Gene3D" id="2.130.10.10">
    <property type="entry name" value="YVTN repeat-like/Quinoprotein amine dehydrogenase"/>
    <property type="match status" value="1"/>
</dbReference>
<keyword evidence="3" id="KW-1185">Reference proteome</keyword>
<proteinExistence type="inferred from homology"/>
<comment type="similarity">
    <text evidence="1">Belongs to the cycloisomerase 2 family.</text>
</comment>
<dbReference type="PANTHER" id="PTHR30344">
    <property type="entry name" value="6-PHOSPHOGLUCONOLACTONASE-RELATED"/>
    <property type="match status" value="1"/>
</dbReference>
<evidence type="ECO:0000313" key="2">
    <source>
        <dbReference type="EMBL" id="ALS25418.1"/>
    </source>
</evidence>
<protein>
    <submittedName>
        <fullName evidence="2">3-carboxymuconate cyclase</fullName>
    </submittedName>
</protein>
<reference evidence="3" key="1">
    <citation type="submission" date="2015-12" db="EMBL/GenBank/DDBJ databases">
        <title>Complete genome sequences of two moderately thermophilic Paenibacillus species.</title>
        <authorList>
            <person name="Butler R.III."/>
            <person name="Wang J."/>
            <person name="Stark B.C."/>
            <person name="Pombert J.-F."/>
        </authorList>
    </citation>
    <scope>NUCLEOTIDE SEQUENCE [LARGE SCALE GENOMIC DNA]</scope>
    <source>
        <strain evidence="3">32O-Y</strain>
    </source>
</reference>
<dbReference type="InterPro" id="IPR011048">
    <property type="entry name" value="Haem_d1_sf"/>
</dbReference>
<sequence>MEKKKKVLAFLGSYADSSGPGLYACRFDTETGSLEIVDQADGLQNPTFLDVDPAGKKLYAITEGTDSSGQRRGAAAAFHFDPASVKLTLVNKENTVPAPTCHITLDHSRQCVIVSSYHGGMIGLSPLLEDGSIGATTDIHQHRGSSILPVQNQPRAHSVFLDRSNRFAVASDLGLDRILIYRLDLPSQRLIPHGEVGVAPGSGPRHFAFHPSLPYGYVINELNATITAFFYNEEQGELSEIQTVSTLPDSYKGENACADIHISPDGRFLYGSNRGHDSIAVYAIDPLTGKLTLVEHASTLGRHPRNFALSPDGRFLLAANRDSNNIVTFSRDASTGKLLPAGSVLEVSKPVCIKFAVLD</sequence>
<dbReference type="PANTHER" id="PTHR30344:SF1">
    <property type="entry name" value="6-PHOSPHOGLUCONOLACTONASE"/>
    <property type="match status" value="1"/>
</dbReference>
<dbReference type="Proteomes" id="UP000061660">
    <property type="component" value="Chromosome"/>
</dbReference>
<dbReference type="AlphaFoldDB" id="A0A0U2WJI8"/>
<evidence type="ECO:0000256" key="1">
    <source>
        <dbReference type="ARBA" id="ARBA00005564"/>
    </source>
</evidence>
<gene>
    <name evidence="2" type="ORF">IJ22_51590</name>
</gene>
<dbReference type="RefSeq" id="WP_062410769.1">
    <property type="nucleotide sequence ID" value="NZ_BJCS01000016.1"/>
</dbReference>
<dbReference type="OrthoDB" id="9790815at2"/>
<name>A0A0U2WJI8_9BACL</name>
<dbReference type="GO" id="GO:0017057">
    <property type="term" value="F:6-phosphogluconolactonase activity"/>
    <property type="evidence" value="ECO:0007669"/>
    <property type="project" value="TreeGrafter"/>
</dbReference>
<dbReference type="FunFam" id="2.130.10.10:FF:000306">
    <property type="entry name" value="3-carboxymuconate cyclase"/>
    <property type="match status" value="1"/>
</dbReference>
<dbReference type="STRING" id="162209.IJ22_51590"/>
<dbReference type="PATRIC" id="fig|162209.4.peg.5455"/>